<comment type="caution">
    <text evidence="5">The sequence shown here is derived from an EMBL/GenBank/DDBJ whole genome shotgun (WGS) entry which is preliminary data.</text>
</comment>
<dbReference type="Pfam" id="PF02771">
    <property type="entry name" value="Acyl-CoA_dh_N"/>
    <property type="match status" value="1"/>
</dbReference>
<evidence type="ECO:0000259" key="3">
    <source>
        <dbReference type="Pfam" id="PF02771"/>
    </source>
</evidence>
<keyword evidence="1" id="KW-0560">Oxidoreductase</keyword>
<evidence type="ECO:0000313" key="6">
    <source>
        <dbReference type="Proteomes" id="UP001499843"/>
    </source>
</evidence>
<dbReference type="InterPro" id="IPR013786">
    <property type="entry name" value="AcylCoA_DH/ox_N"/>
</dbReference>
<gene>
    <name evidence="5" type="ORF">GCM10009850_078650</name>
</gene>
<dbReference type="SUPFAM" id="SSF47203">
    <property type="entry name" value="Acyl-CoA dehydrogenase C-terminal domain-like"/>
    <property type="match status" value="1"/>
</dbReference>
<dbReference type="PANTHER" id="PTHR48083">
    <property type="entry name" value="MEDIUM-CHAIN SPECIFIC ACYL-COA DEHYDROGENASE, MITOCHONDRIAL-RELATED"/>
    <property type="match status" value="1"/>
</dbReference>
<dbReference type="Gene3D" id="2.40.110.10">
    <property type="entry name" value="Butyryl-CoA Dehydrogenase, subunit A, domain 2"/>
    <property type="match status" value="1"/>
</dbReference>
<evidence type="ECO:0000256" key="1">
    <source>
        <dbReference type="ARBA" id="ARBA00023002"/>
    </source>
</evidence>
<dbReference type="PIRSF" id="PIRSF016578">
    <property type="entry name" value="HsaA"/>
    <property type="match status" value="1"/>
</dbReference>
<dbReference type="InterPro" id="IPR013107">
    <property type="entry name" value="Acyl-CoA_DH_C"/>
</dbReference>
<feature type="domain" description="Acyl-CoA dehydrogenase/oxidase N-terminal" evidence="3">
    <location>
        <begin position="38"/>
        <end position="100"/>
    </location>
</feature>
<evidence type="ECO:0000313" key="5">
    <source>
        <dbReference type="EMBL" id="GAA2212403.1"/>
    </source>
</evidence>
<name>A0ABN3CSH8_9ACTN</name>
<dbReference type="InterPro" id="IPR050741">
    <property type="entry name" value="Acyl-CoA_dehydrogenase"/>
</dbReference>
<comment type="similarity">
    <text evidence="2">Belongs to the HpaH/HsaA monooxygenase family.</text>
</comment>
<evidence type="ECO:0000256" key="2">
    <source>
        <dbReference type="ARBA" id="ARBA00049661"/>
    </source>
</evidence>
<protein>
    <submittedName>
        <fullName evidence="5">Acyl-CoA dehydrogenase family protein</fullName>
    </submittedName>
</protein>
<feature type="domain" description="Acyl-CoA dehydrogenase C-terminal" evidence="4">
    <location>
        <begin position="254"/>
        <end position="383"/>
    </location>
</feature>
<dbReference type="Gene3D" id="1.20.140.10">
    <property type="entry name" value="Butyryl-CoA Dehydrogenase, subunit A, domain 3"/>
    <property type="match status" value="1"/>
</dbReference>
<dbReference type="SUPFAM" id="SSF56645">
    <property type="entry name" value="Acyl-CoA dehydrogenase NM domain-like"/>
    <property type="match status" value="1"/>
</dbReference>
<dbReference type="InterPro" id="IPR037069">
    <property type="entry name" value="AcylCoA_DH/ox_N_sf"/>
</dbReference>
<accession>A0ABN3CSH8</accession>
<dbReference type="InterPro" id="IPR036250">
    <property type="entry name" value="AcylCo_DH-like_C"/>
</dbReference>
<dbReference type="InterPro" id="IPR046373">
    <property type="entry name" value="Acyl-CoA_Oxase/DH_mid-dom_sf"/>
</dbReference>
<proteinExistence type="inferred from homology"/>
<reference evidence="6" key="1">
    <citation type="journal article" date="2019" name="Int. J. Syst. Evol. Microbiol.">
        <title>The Global Catalogue of Microorganisms (GCM) 10K type strain sequencing project: providing services to taxonomists for standard genome sequencing and annotation.</title>
        <authorList>
            <consortium name="The Broad Institute Genomics Platform"/>
            <consortium name="The Broad Institute Genome Sequencing Center for Infectious Disease"/>
            <person name="Wu L."/>
            <person name="Ma J."/>
        </authorList>
    </citation>
    <scope>NUCLEOTIDE SEQUENCE [LARGE SCALE GENOMIC DNA]</scope>
    <source>
        <strain evidence="6">JCM 16114</strain>
    </source>
</reference>
<keyword evidence="6" id="KW-1185">Reference proteome</keyword>
<evidence type="ECO:0000259" key="4">
    <source>
        <dbReference type="Pfam" id="PF08028"/>
    </source>
</evidence>
<organism evidence="5 6">
    <name type="scientific">Nonomuraea monospora</name>
    <dbReference type="NCBI Taxonomy" id="568818"/>
    <lineage>
        <taxon>Bacteria</taxon>
        <taxon>Bacillati</taxon>
        <taxon>Actinomycetota</taxon>
        <taxon>Actinomycetes</taxon>
        <taxon>Streptosporangiales</taxon>
        <taxon>Streptosporangiaceae</taxon>
        <taxon>Nonomuraea</taxon>
    </lineage>
</organism>
<dbReference type="InterPro" id="IPR009100">
    <property type="entry name" value="AcylCoA_DH/oxidase_NM_dom_sf"/>
</dbReference>
<dbReference type="PANTHER" id="PTHR48083:SF19">
    <property type="entry name" value="FLAVIN-DEPENDENT MONOOXYGENASE, OXYGENASE SUBUNIT HSAA"/>
    <property type="match status" value="1"/>
</dbReference>
<dbReference type="Gene3D" id="1.10.540.10">
    <property type="entry name" value="Acyl-CoA dehydrogenase/oxidase, N-terminal domain"/>
    <property type="match status" value="1"/>
</dbReference>
<sequence>MGSSSTDVWEDIVLVTDAPAREDFVRRASEIVPVLRGHAAWAEENRRLHEESIAAMADAGVFRLRTPRRYGGHEADTRTLVEVATELGRADGSTAWTASVYWIPTWMACHFPEAVQDEVFATPDVRICGTLSPTAMAARTDGGIVVNGKWGFVSGAHHSHWQEIVAVILSEDAPPEPIMALVPMSDLIVIDDWHTSGLRGTGSVSTVAQDLFVPAERVMPLGAILEGAHADGASAASAIYRPPLLPVASASSVGTVLGLAKAAREVFFERLPQRKITYTGYESQSAAPLTHLQVAEATFKIDQTEFHAGRLAATVDGKAAQSATWSVEERVRARADLGAVCRLGKEAVDILATASGGSSIYSDVPIQRIARDVHAVNQHALMHPNTNAELYGRILCGLEPDTLYI</sequence>
<dbReference type="Pfam" id="PF08028">
    <property type="entry name" value="Acyl-CoA_dh_2"/>
    <property type="match status" value="1"/>
</dbReference>
<dbReference type="EMBL" id="BAAAQX010000026">
    <property type="protein sequence ID" value="GAA2212403.1"/>
    <property type="molecule type" value="Genomic_DNA"/>
</dbReference>
<dbReference type="Proteomes" id="UP001499843">
    <property type="component" value="Unassembled WGS sequence"/>
</dbReference>